<comment type="caution">
    <text evidence="2">The sequence shown here is derived from an EMBL/GenBank/DDBJ whole genome shotgun (WGS) entry which is preliminary data.</text>
</comment>
<sequence>MTARSDGARRRWLGRASDEGSASLEFIAVAVLLLVPLIYLIGTLARVQAATYAAAGAARDAGRLFVAAPDEGAAQSAAQAASRIVLDDYGFADSGTTQVRCLGSPCLAPDAKVQVEVRIQVDLPLIPRFVRGAVPLAIPVTASHVASVDRYGVAAQDAGQGAAP</sequence>
<accession>A0ABQ6HJF0</accession>
<dbReference type="RefSeq" id="WP_241444367.1">
    <property type="nucleotide sequence ID" value="NZ_BSUJ01000001.1"/>
</dbReference>
<evidence type="ECO:0000256" key="1">
    <source>
        <dbReference type="SAM" id="Phobius"/>
    </source>
</evidence>
<gene>
    <name evidence="2" type="ORF">GCM10025862_06010</name>
</gene>
<organism evidence="2 3">
    <name type="scientific">Arsenicicoccus piscis</name>
    <dbReference type="NCBI Taxonomy" id="673954"/>
    <lineage>
        <taxon>Bacteria</taxon>
        <taxon>Bacillati</taxon>
        <taxon>Actinomycetota</taxon>
        <taxon>Actinomycetes</taxon>
        <taxon>Micrococcales</taxon>
        <taxon>Intrasporangiaceae</taxon>
        <taxon>Arsenicicoccus</taxon>
    </lineage>
</organism>
<protein>
    <recommendedName>
        <fullName evidence="4">Pilus assembly protein TadE</fullName>
    </recommendedName>
</protein>
<reference evidence="3" key="1">
    <citation type="journal article" date="2019" name="Int. J. Syst. Evol. Microbiol.">
        <title>The Global Catalogue of Microorganisms (GCM) 10K type strain sequencing project: providing services to taxonomists for standard genome sequencing and annotation.</title>
        <authorList>
            <consortium name="The Broad Institute Genomics Platform"/>
            <consortium name="The Broad Institute Genome Sequencing Center for Infectious Disease"/>
            <person name="Wu L."/>
            <person name="Ma J."/>
        </authorList>
    </citation>
    <scope>NUCLEOTIDE SEQUENCE [LARGE SCALE GENOMIC DNA]</scope>
    <source>
        <strain evidence="3">NBRC 105830</strain>
    </source>
</reference>
<dbReference type="Proteomes" id="UP001157109">
    <property type="component" value="Unassembled WGS sequence"/>
</dbReference>
<feature type="transmembrane region" description="Helical" evidence="1">
    <location>
        <begin position="21"/>
        <end position="42"/>
    </location>
</feature>
<keyword evidence="1" id="KW-0812">Transmembrane</keyword>
<proteinExistence type="predicted"/>
<evidence type="ECO:0000313" key="2">
    <source>
        <dbReference type="EMBL" id="GMA18580.1"/>
    </source>
</evidence>
<keyword evidence="1" id="KW-1133">Transmembrane helix</keyword>
<keyword evidence="1" id="KW-0472">Membrane</keyword>
<dbReference type="EMBL" id="BSUJ01000001">
    <property type="protein sequence ID" value="GMA18580.1"/>
    <property type="molecule type" value="Genomic_DNA"/>
</dbReference>
<name>A0ABQ6HJF0_9MICO</name>
<evidence type="ECO:0008006" key="4">
    <source>
        <dbReference type="Google" id="ProtNLM"/>
    </source>
</evidence>
<keyword evidence="3" id="KW-1185">Reference proteome</keyword>
<evidence type="ECO:0000313" key="3">
    <source>
        <dbReference type="Proteomes" id="UP001157109"/>
    </source>
</evidence>